<evidence type="ECO:0000313" key="1">
    <source>
        <dbReference type="EMBL" id="ENI08771.1"/>
    </source>
</evidence>
<gene>
    <name evidence="1" type="ORF">COCC4DRAFT_30475</name>
</gene>
<reference evidence="1 2" key="1">
    <citation type="journal article" date="2012" name="PLoS Pathog.">
        <title>Diverse lifestyles and strategies of plant pathogenesis encoded in the genomes of eighteen Dothideomycetes fungi.</title>
        <authorList>
            <person name="Ohm R.A."/>
            <person name="Feau N."/>
            <person name="Henrissat B."/>
            <person name="Schoch C.L."/>
            <person name="Horwitz B.A."/>
            <person name="Barry K.W."/>
            <person name="Condon B.J."/>
            <person name="Copeland A.C."/>
            <person name="Dhillon B."/>
            <person name="Glaser F."/>
            <person name="Hesse C.N."/>
            <person name="Kosti I."/>
            <person name="LaButti K."/>
            <person name="Lindquist E.A."/>
            <person name="Lucas S."/>
            <person name="Salamov A.A."/>
            <person name="Bradshaw R.E."/>
            <person name="Ciuffetti L."/>
            <person name="Hamelin R.C."/>
            <person name="Kema G.H.J."/>
            <person name="Lawrence C."/>
            <person name="Scott J.A."/>
            <person name="Spatafora J.W."/>
            <person name="Turgeon B.G."/>
            <person name="de Wit P.J.G.M."/>
            <person name="Zhong S."/>
            <person name="Goodwin S.B."/>
            <person name="Grigoriev I.V."/>
        </authorList>
    </citation>
    <scope>NUCLEOTIDE SEQUENCE [LARGE SCALE GENOMIC DNA]</scope>
    <source>
        <strain evidence="2">C4 / ATCC 48331 / race T</strain>
    </source>
</reference>
<protein>
    <submittedName>
        <fullName evidence="1">Uncharacterized protein</fullName>
    </submittedName>
</protein>
<evidence type="ECO:0000313" key="2">
    <source>
        <dbReference type="Proteomes" id="UP000012338"/>
    </source>
</evidence>
<dbReference type="EMBL" id="KB733447">
    <property type="protein sequence ID" value="ENI08771.1"/>
    <property type="molecule type" value="Genomic_DNA"/>
</dbReference>
<name>N4XR06_COCH4</name>
<reference evidence="2" key="2">
    <citation type="journal article" date="2013" name="PLoS Genet.">
        <title>Comparative genome structure, secondary metabolite, and effector coding capacity across Cochliobolus pathogens.</title>
        <authorList>
            <person name="Condon B.J."/>
            <person name="Leng Y."/>
            <person name="Wu D."/>
            <person name="Bushley K.E."/>
            <person name="Ohm R.A."/>
            <person name="Otillar R."/>
            <person name="Martin J."/>
            <person name="Schackwitz W."/>
            <person name="Grimwood J."/>
            <person name="MohdZainudin N."/>
            <person name="Xue C."/>
            <person name="Wang R."/>
            <person name="Manning V.A."/>
            <person name="Dhillon B."/>
            <person name="Tu Z.J."/>
            <person name="Steffenson B.J."/>
            <person name="Salamov A."/>
            <person name="Sun H."/>
            <person name="Lowry S."/>
            <person name="LaButti K."/>
            <person name="Han J."/>
            <person name="Copeland A."/>
            <person name="Lindquist E."/>
            <person name="Barry K."/>
            <person name="Schmutz J."/>
            <person name="Baker S.E."/>
            <person name="Ciuffetti L.M."/>
            <person name="Grigoriev I.V."/>
            <person name="Zhong S."/>
            <person name="Turgeon B.G."/>
        </authorList>
    </citation>
    <scope>NUCLEOTIDE SEQUENCE [LARGE SCALE GENOMIC DNA]</scope>
    <source>
        <strain evidence="2">C4 / ATCC 48331 / race T</strain>
    </source>
</reference>
<dbReference type="HOGENOM" id="CLU_2800865_0_0_1"/>
<sequence>MDIAREGVTKGVCLLRGGAYQKENRSRTGDGGHLRHLWHMGSCHLFRSRECGVYEDRRQPERCGVVVVD</sequence>
<dbReference type="AlphaFoldDB" id="N4XR06"/>
<accession>N4XR06</accession>
<organism evidence="1 2">
    <name type="scientific">Cochliobolus heterostrophus (strain C4 / ATCC 48331 / race T)</name>
    <name type="common">Southern corn leaf blight fungus</name>
    <name type="synonym">Bipolaris maydis</name>
    <dbReference type="NCBI Taxonomy" id="665024"/>
    <lineage>
        <taxon>Eukaryota</taxon>
        <taxon>Fungi</taxon>
        <taxon>Dikarya</taxon>
        <taxon>Ascomycota</taxon>
        <taxon>Pezizomycotina</taxon>
        <taxon>Dothideomycetes</taxon>
        <taxon>Pleosporomycetidae</taxon>
        <taxon>Pleosporales</taxon>
        <taxon>Pleosporineae</taxon>
        <taxon>Pleosporaceae</taxon>
        <taxon>Bipolaris</taxon>
    </lineage>
</organism>
<keyword evidence="2" id="KW-1185">Reference proteome</keyword>
<proteinExistence type="predicted"/>
<dbReference type="Proteomes" id="UP000012338">
    <property type="component" value="Unassembled WGS sequence"/>
</dbReference>